<dbReference type="PANTHER" id="PTHR45648:SF180">
    <property type="entry name" value="OS04G0561800 PROTEIN"/>
    <property type="match status" value="1"/>
</dbReference>
<evidence type="ECO:0000313" key="5">
    <source>
        <dbReference type="EMBL" id="KCW56555.1"/>
    </source>
</evidence>
<proteinExistence type="inferred from homology"/>
<dbReference type="Pfam" id="PF00657">
    <property type="entry name" value="Lipase_GDSL"/>
    <property type="match status" value="1"/>
</dbReference>
<dbReference type="GO" id="GO:0016042">
    <property type="term" value="P:lipid catabolic process"/>
    <property type="evidence" value="ECO:0007669"/>
    <property type="project" value="UniProtKB-KW"/>
</dbReference>
<evidence type="ECO:0000256" key="1">
    <source>
        <dbReference type="ARBA" id="ARBA00008668"/>
    </source>
</evidence>
<sequence length="353" mass="38425">MMLASALADDVPPVFIFGDSTFDVGTNNHIHSGATANFRYYGIDFPYSLPTGRFSNGYNSADLIVRQLGYEESPPPFLALVLDNSTFQSNILRGVNFASGGAGILDGTGNRTWGEVIPMAQQVQQFATVQGNITWLLGQNESAKFFNSSLFFISVGSNDIFDHYLYDNATVSQPELMAALQSNYTAHLTGLYNLGARKFGIISVPPIGCCPSARLQNLNKTGSRGCLTEMNNYAQGFYATISGLLQNLSSQLQGMIYSLGDAYNMTSTLMDVPLVLGIENIEEACCGSGLLNAAGPCNITQDPKLCPNRYKYLFWDWFHPTQYVAQKAAIALFTGDLRFVSPMNFSQLAQASA</sequence>
<dbReference type="PANTHER" id="PTHR45648">
    <property type="entry name" value="GDSL LIPASE/ACYLHYDROLASE FAMILY PROTEIN (AFU_ORTHOLOGUE AFUA_4G14700)"/>
    <property type="match status" value="1"/>
</dbReference>
<dbReference type="Gramene" id="KCW56555">
    <property type="protein sequence ID" value="KCW56555"/>
    <property type="gene ID" value="EUGRSUZ_I02287"/>
</dbReference>
<keyword evidence="3" id="KW-0442">Lipid degradation</keyword>
<keyword evidence="2" id="KW-0378">Hydrolase</keyword>
<dbReference type="CDD" id="cd01837">
    <property type="entry name" value="SGNH_plant_lipase_like"/>
    <property type="match status" value="1"/>
</dbReference>
<protein>
    <submittedName>
        <fullName evidence="5">Uncharacterized protein</fullName>
    </submittedName>
</protein>
<evidence type="ECO:0000256" key="3">
    <source>
        <dbReference type="ARBA" id="ARBA00022963"/>
    </source>
</evidence>
<comment type="similarity">
    <text evidence="1">Belongs to the 'GDSL' lipolytic enzyme family.</text>
</comment>
<evidence type="ECO:0000256" key="4">
    <source>
        <dbReference type="ARBA" id="ARBA00023098"/>
    </source>
</evidence>
<organism evidence="5">
    <name type="scientific">Eucalyptus grandis</name>
    <name type="common">Flooded gum</name>
    <dbReference type="NCBI Taxonomy" id="71139"/>
    <lineage>
        <taxon>Eukaryota</taxon>
        <taxon>Viridiplantae</taxon>
        <taxon>Streptophyta</taxon>
        <taxon>Embryophyta</taxon>
        <taxon>Tracheophyta</taxon>
        <taxon>Spermatophyta</taxon>
        <taxon>Magnoliopsida</taxon>
        <taxon>eudicotyledons</taxon>
        <taxon>Gunneridae</taxon>
        <taxon>Pentapetalae</taxon>
        <taxon>rosids</taxon>
        <taxon>malvids</taxon>
        <taxon>Myrtales</taxon>
        <taxon>Myrtaceae</taxon>
        <taxon>Myrtoideae</taxon>
        <taxon>Eucalypteae</taxon>
        <taxon>Eucalyptus</taxon>
    </lineage>
</organism>
<gene>
    <name evidence="5" type="ORF">EUGRSUZ_I02287</name>
</gene>
<dbReference type="eggNOG" id="KOG0017">
    <property type="taxonomic scope" value="Eukaryota"/>
</dbReference>
<dbReference type="InterPro" id="IPR036514">
    <property type="entry name" value="SGNH_hydro_sf"/>
</dbReference>
<evidence type="ECO:0000256" key="2">
    <source>
        <dbReference type="ARBA" id="ARBA00022801"/>
    </source>
</evidence>
<keyword evidence="4" id="KW-0443">Lipid metabolism</keyword>
<name>A0A059AT04_EUCGR</name>
<dbReference type="EMBL" id="KK198761">
    <property type="protein sequence ID" value="KCW56555.1"/>
    <property type="molecule type" value="Genomic_DNA"/>
</dbReference>
<dbReference type="OMA" id="WGEVVFF"/>
<dbReference type="AlphaFoldDB" id="A0A059AT04"/>
<dbReference type="SUPFAM" id="SSF52266">
    <property type="entry name" value="SGNH hydrolase"/>
    <property type="match status" value="1"/>
</dbReference>
<dbReference type="STRING" id="71139.A0A059AT04"/>
<dbReference type="InParanoid" id="A0A059AT04"/>
<accession>A0A059AT04</accession>
<reference evidence="5" key="1">
    <citation type="submission" date="2013-07" db="EMBL/GenBank/DDBJ databases">
        <title>The genome of Eucalyptus grandis.</title>
        <authorList>
            <person name="Schmutz J."/>
            <person name="Hayes R."/>
            <person name="Myburg A."/>
            <person name="Tuskan G."/>
            <person name="Grattapaglia D."/>
            <person name="Rokhsar D.S."/>
        </authorList>
    </citation>
    <scope>NUCLEOTIDE SEQUENCE</scope>
    <source>
        <tissue evidence="5">Leaf extractions</tissue>
    </source>
</reference>
<dbReference type="InterPro" id="IPR051058">
    <property type="entry name" value="GDSL_Est/Lipase"/>
</dbReference>
<dbReference type="Gene3D" id="3.40.50.1110">
    <property type="entry name" value="SGNH hydrolase"/>
    <property type="match status" value="1"/>
</dbReference>
<dbReference type="GO" id="GO:0016788">
    <property type="term" value="F:hydrolase activity, acting on ester bonds"/>
    <property type="evidence" value="ECO:0007669"/>
    <property type="project" value="InterPro"/>
</dbReference>
<dbReference type="InterPro" id="IPR035669">
    <property type="entry name" value="SGNH_plant_lipase-like"/>
</dbReference>
<dbReference type="InterPro" id="IPR001087">
    <property type="entry name" value="GDSL"/>
</dbReference>